<evidence type="ECO:0000259" key="1">
    <source>
        <dbReference type="PROSITE" id="PS50404"/>
    </source>
</evidence>
<protein>
    <recommendedName>
        <fullName evidence="5">Glutathione transferase</fullName>
    </recommendedName>
</protein>
<accession>A0ABD1ZQM8</accession>
<evidence type="ECO:0000313" key="4">
    <source>
        <dbReference type="Proteomes" id="UP001605036"/>
    </source>
</evidence>
<gene>
    <name evidence="3" type="ORF">R1flu_021872</name>
</gene>
<dbReference type="InterPro" id="IPR004045">
    <property type="entry name" value="Glutathione_S-Trfase_N"/>
</dbReference>
<dbReference type="SFLD" id="SFLDG00358">
    <property type="entry name" value="Main_(cytGST)"/>
    <property type="match status" value="1"/>
</dbReference>
<evidence type="ECO:0000313" key="3">
    <source>
        <dbReference type="EMBL" id="KAL2653744.1"/>
    </source>
</evidence>
<dbReference type="InterPro" id="IPR036282">
    <property type="entry name" value="Glutathione-S-Trfase_C_sf"/>
</dbReference>
<dbReference type="PANTHER" id="PTHR44750:SF1">
    <property type="entry name" value="GLUTATHIONE S-TRANSFERASE T1-RELATED"/>
    <property type="match status" value="1"/>
</dbReference>
<dbReference type="SFLD" id="SFLDS00019">
    <property type="entry name" value="Glutathione_Transferase_(cytos"/>
    <property type="match status" value="1"/>
</dbReference>
<reference evidence="3 4" key="1">
    <citation type="submission" date="2024-09" db="EMBL/GenBank/DDBJ databases">
        <title>Chromosome-scale assembly of Riccia fluitans.</title>
        <authorList>
            <person name="Paukszto L."/>
            <person name="Sawicki J."/>
            <person name="Karawczyk K."/>
            <person name="Piernik-Szablinska J."/>
            <person name="Szczecinska M."/>
            <person name="Mazdziarz M."/>
        </authorList>
    </citation>
    <scope>NUCLEOTIDE SEQUENCE [LARGE SCALE GENOMIC DNA]</scope>
    <source>
        <strain evidence="3">Rf_01</strain>
        <tissue evidence="3">Aerial parts of the thallus</tissue>
    </source>
</reference>
<dbReference type="Proteomes" id="UP001605036">
    <property type="component" value="Unassembled WGS sequence"/>
</dbReference>
<dbReference type="AlphaFoldDB" id="A0ABD1ZQM8"/>
<dbReference type="InterPro" id="IPR040079">
    <property type="entry name" value="Glutathione_S-Trfase"/>
</dbReference>
<name>A0ABD1ZQM8_9MARC</name>
<proteinExistence type="predicted"/>
<dbReference type="PROSITE" id="PS50405">
    <property type="entry name" value="GST_CTER"/>
    <property type="match status" value="1"/>
</dbReference>
<organism evidence="3 4">
    <name type="scientific">Riccia fluitans</name>
    <dbReference type="NCBI Taxonomy" id="41844"/>
    <lineage>
        <taxon>Eukaryota</taxon>
        <taxon>Viridiplantae</taxon>
        <taxon>Streptophyta</taxon>
        <taxon>Embryophyta</taxon>
        <taxon>Marchantiophyta</taxon>
        <taxon>Marchantiopsida</taxon>
        <taxon>Marchantiidae</taxon>
        <taxon>Marchantiales</taxon>
        <taxon>Ricciaceae</taxon>
        <taxon>Riccia</taxon>
    </lineage>
</organism>
<feature type="domain" description="GST C-terminal" evidence="2">
    <location>
        <begin position="87"/>
        <end position="223"/>
    </location>
</feature>
<dbReference type="Pfam" id="PF02798">
    <property type="entry name" value="GST_N"/>
    <property type="match status" value="1"/>
</dbReference>
<dbReference type="Gene3D" id="3.40.30.10">
    <property type="entry name" value="Glutaredoxin"/>
    <property type="match status" value="1"/>
</dbReference>
<sequence length="236" mass="26898">MLTLYGSLRSQPTRAVALFCLANSIEYQLHFIDLSKKEHKHPGFLAINPRGLVPAITDDGFNLAESATILRYLAVTRSVPDHWYPADAKRRARIDALLDWYHTNLRQTARYVFTKELQETVFRLPPAKKEEVESYKRNMIAAMDTLEREFLTEGPFLLGASKPSIADLLLACEVTQTQLLKKPDLEALLGPRPKIRQWLETLESNLAPHFSTVHSAVRKTAEFLEKKRNSKLQSAL</sequence>
<dbReference type="InterPro" id="IPR010987">
    <property type="entry name" value="Glutathione-S-Trfase_C-like"/>
</dbReference>
<dbReference type="Pfam" id="PF13410">
    <property type="entry name" value="GST_C_2"/>
    <property type="match status" value="1"/>
</dbReference>
<dbReference type="PROSITE" id="PS50404">
    <property type="entry name" value="GST_NTER"/>
    <property type="match status" value="1"/>
</dbReference>
<keyword evidence="4" id="KW-1185">Reference proteome</keyword>
<feature type="domain" description="GST N-terminal" evidence="1">
    <location>
        <begin position="1"/>
        <end position="81"/>
    </location>
</feature>
<dbReference type="InterPro" id="IPR036249">
    <property type="entry name" value="Thioredoxin-like_sf"/>
</dbReference>
<dbReference type="InterPro" id="IPR043377">
    <property type="entry name" value="GSTT1/2/3"/>
</dbReference>
<evidence type="ECO:0008006" key="5">
    <source>
        <dbReference type="Google" id="ProtNLM"/>
    </source>
</evidence>
<dbReference type="Gene3D" id="1.20.1050.10">
    <property type="match status" value="1"/>
</dbReference>
<dbReference type="SUPFAM" id="SSF52833">
    <property type="entry name" value="Thioredoxin-like"/>
    <property type="match status" value="1"/>
</dbReference>
<dbReference type="PANTHER" id="PTHR44750">
    <property type="entry name" value="GLUTATHIONE S-TRANSFERASE T1-RELATED"/>
    <property type="match status" value="1"/>
</dbReference>
<dbReference type="SUPFAM" id="SSF47616">
    <property type="entry name" value="GST C-terminal domain-like"/>
    <property type="match status" value="1"/>
</dbReference>
<evidence type="ECO:0000259" key="2">
    <source>
        <dbReference type="PROSITE" id="PS50405"/>
    </source>
</evidence>
<dbReference type="EMBL" id="JBHFFA010000001">
    <property type="protein sequence ID" value="KAL2653744.1"/>
    <property type="molecule type" value="Genomic_DNA"/>
</dbReference>
<comment type="caution">
    <text evidence="3">The sequence shown here is derived from an EMBL/GenBank/DDBJ whole genome shotgun (WGS) entry which is preliminary data.</text>
</comment>